<dbReference type="InterPro" id="IPR046221">
    <property type="entry name" value="DUF6254"/>
</dbReference>
<gene>
    <name evidence="2" type="ORF">SAMD00020551_1906</name>
</gene>
<keyword evidence="3" id="KW-1185">Reference proteome</keyword>
<organism evidence="2 3">
    <name type="scientific">Mesobacillus selenatarsenatis (strain DSM 18680 / JCM 14380 / FERM P-15431 / SF-1)</name>
    <dbReference type="NCBI Taxonomy" id="1321606"/>
    <lineage>
        <taxon>Bacteria</taxon>
        <taxon>Bacillati</taxon>
        <taxon>Bacillota</taxon>
        <taxon>Bacilli</taxon>
        <taxon>Bacillales</taxon>
        <taxon>Bacillaceae</taxon>
        <taxon>Mesobacillus</taxon>
    </lineage>
</organism>
<dbReference type="Pfam" id="PF19767">
    <property type="entry name" value="DUF6254"/>
    <property type="match status" value="1"/>
</dbReference>
<accession>A0A0A8X183</accession>
<evidence type="ECO:0000313" key="2">
    <source>
        <dbReference type="EMBL" id="GAM13760.1"/>
    </source>
</evidence>
<sequence>MSESKRERERNWTVRKQDQHPHGKVKSFKELAGKENKE</sequence>
<dbReference type="AlphaFoldDB" id="A0A0A8X183"/>
<protein>
    <submittedName>
        <fullName evidence="2">Uncharacterized protein</fullName>
    </submittedName>
</protein>
<dbReference type="RefSeq" id="WP_225650320.1">
    <property type="nucleotide sequence ID" value="NZ_BASE01000041.1"/>
</dbReference>
<dbReference type="Proteomes" id="UP000031014">
    <property type="component" value="Unassembled WGS sequence"/>
</dbReference>
<reference evidence="2 3" key="1">
    <citation type="submission" date="2013-06" db="EMBL/GenBank/DDBJ databases">
        <title>Whole genome shotgun sequence of Bacillus selenatarsenatis SF-1.</title>
        <authorList>
            <person name="Kuroda M."/>
            <person name="Sei K."/>
            <person name="Yamashita M."/>
            <person name="Ike M."/>
        </authorList>
    </citation>
    <scope>NUCLEOTIDE SEQUENCE [LARGE SCALE GENOMIC DNA]</scope>
    <source>
        <strain evidence="2 3">SF-1</strain>
    </source>
</reference>
<dbReference type="EMBL" id="BASE01000041">
    <property type="protein sequence ID" value="GAM13760.1"/>
    <property type="molecule type" value="Genomic_DNA"/>
</dbReference>
<evidence type="ECO:0000256" key="1">
    <source>
        <dbReference type="SAM" id="MobiDB-lite"/>
    </source>
</evidence>
<feature type="region of interest" description="Disordered" evidence="1">
    <location>
        <begin position="1"/>
        <end position="38"/>
    </location>
</feature>
<comment type="caution">
    <text evidence="2">The sequence shown here is derived from an EMBL/GenBank/DDBJ whole genome shotgun (WGS) entry which is preliminary data.</text>
</comment>
<evidence type="ECO:0000313" key="3">
    <source>
        <dbReference type="Proteomes" id="UP000031014"/>
    </source>
</evidence>
<name>A0A0A8X183_MESS1</name>
<proteinExistence type="predicted"/>